<feature type="transmembrane region" description="Helical" evidence="1">
    <location>
        <begin position="430"/>
        <end position="447"/>
    </location>
</feature>
<dbReference type="AlphaFoldDB" id="E3K5I4"/>
<dbReference type="Gene3D" id="2.170.130.20">
    <property type="entry name" value="LCCL-like domain"/>
    <property type="match status" value="1"/>
</dbReference>
<feature type="transmembrane region" description="Helical" evidence="1">
    <location>
        <begin position="366"/>
        <end position="385"/>
    </location>
</feature>
<dbReference type="InterPro" id="IPR036609">
    <property type="entry name" value="LCCL_sf"/>
</dbReference>
<accession>E3K5I4</accession>
<dbReference type="VEuPathDB" id="FungiDB:PGTG_06081"/>
<protein>
    <recommendedName>
        <fullName evidence="2">LCCL domain-containing protein</fullName>
    </recommendedName>
</protein>
<dbReference type="SUPFAM" id="SSF69848">
    <property type="entry name" value="LCCL domain"/>
    <property type="match status" value="1"/>
</dbReference>
<feature type="transmembrane region" description="Helical" evidence="1">
    <location>
        <begin position="277"/>
        <end position="296"/>
    </location>
</feature>
<organism evidence="3 4">
    <name type="scientific">Puccinia graminis f. sp. tritici (strain CRL 75-36-700-3 / race SCCL)</name>
    <name type="common">Black stem rust fungus</name>
    <dbReference type="NCBI Taxonomy" id="418459"/>
    <lineage>
        <taxon>Eukaryota</taxon>
        <taxon>Fungi</taxon>
        <taxon>Dikarya</taxon>
        <taxon>Basidiomycota</taxon>
        <taxon>Pucciniomycotina</taxon>
        <taxon>Pucciniomycetes</taxon>
        <taxon>Pucciniales</taxon>
        <taxon>Pucciniaceae</taxon>
        <taxon>Puccinia</taxon>
    </lineage>
</organism>
<feature type="transmembrane region" description="Helical" evidence="1">
    <location>
        <begin position="397"/>
        <end position="418"/>
    </location>
</feature>
<evidence type="ECO:0000313" key="4">
    <source>
        <dbReference type="Proteomes" id="UP000008783"/>
    </source>
</evidence>
<dbReference type="InterPro" id="IPR004043">
    <property type="entry name" value="LCCL"/>
</dbReference>
<gene>
    <name evidence="3" type="ORF">PGTG_06081</name>
</gene>
<dbReference type="RefSeq" id="XP_003324179.2">
    <property type="nucleotide sequence ID" value="XM_003324131.2"/>
</dbReference>
<dbReference type="EMBL" id="DS178273">
    <property type="protein sequence ID" value="EFP79760.2"/>
    <property type="molecule type" value="Genomic_DNA"/>
</dbReference>
<feature type="transmembrane region" description="Helical" evidence="1">
    <location>
        <begin position="302"/>
        <end position="319"/>
    </location>
</feature>
<keyword evidence="4" id="KW-1185">Reference proteome</keyword>
<feature type="transmembrane region" description="Helical" evidence="1">
    <location>
        <begin position="331"/>
        <end position="346"/>
    </location>
</feature>
<dbReference type="PROSITE" id="PS50820">
    <property type="entry name" value="LCCL"/>
    <property type="match status" value="1"/>
</dbReference>
<feature type="domain" description="LCCL" evidence="2">
    <location>
        <begin position="203"/>
        <end position="253"/>
    </location>
</feature>
<dbReference type="OrthoDB" id="441660at2759"/>
<evidence type="ECO:0000313" key="3">
    <source>
        <dbReference type="EMBL" id="EFP79760.2"/>
    </source>
</evidence>
<keyword evidence="1" id="KW-1133">Transmembrane helix</keyword>
<keyword evidence="1" id="KW-0812">Transmembrane</keyword>
<name>E3K5I4_PUCGT</name>
<evidence type="ECO:0000259" key="2">
    <source>
        <dbReference type="PROSITE" id="PS50820"/>
    </source>
</evidence>
<keyword evidence="1" id="KW-0472">Membrane</keyword>
<reference key="1">
    <citation type="submission" date="2007-01" db="EMBL/GenBank/DDBJ databases">
        <title>The Genome Sequence of Puccinia graminis f. sp. tritici Strain CRL 75-36-700-3.</title>
        <authorList>
            <consortium name="The Broad Institute Genome Sequencing Platform"/>
            <person name="Birren B."/>
            <person name="Lander E."/>
            <person name="Galagan J."/>
            <person name="Nusbaum C."/>
            <person name="Devon K."/>
            <person name="Cuomo C."/>
            <person name="Jaffe D."/>
            <person name="Butler J."/>
            <person name="Alvarez P."/>
            <person name="Gnerre S."/>
            <person name="Grabherr M."/>
            <person name="Mauceli E."/>
            <person name="Brockman W."/>
            <person name="Young S."/>
            <person name="LaButti K."/>
            <person name="Sykes S."/>
            <person name="DeCaprio D."/>
            <person name="Crawford M."/>
            <person name="Koehrsen M."/>
            <person name="Engels R."/>
            <person name="Montgomery P."/>
            <person name="Pearson M."/>
            <person name="Howarth C."/>
            <person name="Larson L."/>
            <person name="White J."/>
            <person name="Zeng Q."/>
            <person name="Kodira C."/>
            <person name="Yandava C."/>
            <person name="Alvarado L."/>
            <person name="O'Leary S."/>
            <person name="Szabo L."/>
            <person name="Dean R."/>
            <person name="Schein J."/>
        </authorList>
    </citation>
    <scope>NUCLEOTIDE SEQUENCE</scope>
    <source>
        <strain>CRL 75-36-700-3</strain>
    </source>
</reference>
<reference evidence="4" key="2">
    <citation type="journal article" date="2011" name="Proc. Natl. Acad. Sci. U.S.A.">
        <title>Obligate biotrophy features unraveled by the genomic analysis of rust fungi.</title>
        <authorList>
            <person name="Duplessis S."/>
            <person name="Cuomo C.A."/>
            <person name="Lin Y.-C."/>
            <person name="Aerts A."/>
            <person name="Tisserant E."/>
            <person name="Veneault-Fourrey C."/>
            <person name="Joly D.L."/>
            <person name="Hacquard S."/>
            <person name="Amselem J."/>
            <person name="Cantarel B.L."/>
            <person name="Chiu R."/>
            <person name="Coutinho P.M."/>
            <person name="Feau N."/>
            <person name="Field M."/>
            <person name="Frey P."/>
            <person name="Gelhaye E."/>
            <person name="Goldberg J."/>
            <person name="Grabherr M.G."/>
            <person name="Kodira C.D."/>
            <person name="Kohler A."/>
            <person name="Kuees U."/>
            <person name="Lindquist E.A."/>
            <person name="Lucas S.M."/>
            <person name="Mago R."/>
            <person name="Mauceli E."/>
            <person name="Morin E."/>
            <person name="Murat C."/>
            <person name="Pangilinan J.L."/>
            <person name="Park R."/>
            <person name="Pearson M."/>
            <person name="Quesneville H."/>
            <person name="Rouhier N."/>
            <person name="Sakthikumar S."/>
            <person name="Salamov A.A."/>
            <person name="Schmutz J."/>
            <person name="Selles B."/>
            <person name="Shapiro H."/>
            <person name="Tanguay P."/>
            <person name="Tuskan G.A."/>
            <person name="Henrissat B."/>
            <person name="Van de Peer Y."/>
            <person name="Rouze P."/>
            <person name="Ellis J.G."/>
            <person name="Dodds P.N."/>
            <person name="Schein J.E."/>
            <person name="Zhong S."/>
            <person name="Hamelin R.C."/>
            <person name="Grigoriev I.V."/>
            <person name="Szabo L.J."/>
            <person name="Martin F."/>
        </authorList>
    </citation>
    <scope>NUCLEOTIDE SEQUENCE [LARGE SCALE GENOMIC DNA]</scope>
    <source>
        <strain evidence="4">CRL 75-36-700-3 / race SCCL</strain>
    </source>
</reference>
<dbReference type="PANTHER" id="PTHR31331:SF1">
    <property type="entry name" value="CYSTEINE RICH SECRETORY PROTEIN LCCL DOMAIN CONTAINING 2"/>
    <property type="match status" value="1"/>
</dbReference>
<dbReference type="Proteomes" id="UP000008783">
    <property type="component" value="Unassembled WGS sequence"/>
</dbReference>
<dbReference type="PANTHER" id="PTHR31331">
    <property type="entry name" value="LCCL DOMAIN PROTEIN (AFU_ORTHOLOGUE AFUA_5G08630)"/>
    <property type="match status" value="1"/>
</dbReference>
<evidence type="ECO:0000256" key="1">
    <source>
        <dbReference type="SAM" id="Phobius"/>
    </source>
</evidence>
<dbReference type="InterPro" id="IPR051957">
    <property type="entry name" value="CRISP-LCCL_domain"/>
</dbReference>
<sequence>MRMISSQSNSDHSAINEHSLHSIHEHSPLLPSHETDDHEVYSRRTNRTEKIKSYIQKATISLQSAVQHILPRNRLPEWLQTTRPLHDSTPSRPSIIGQVFFLGVWFLINLTLTRQSWFLSSLSEPSQFPQPTQPEWLHCVGSFWLKDDGCGLNGADCMIYRNVSMAFRCPSHCGTSTGLLNPRVVGGEVANYRPLVVGGGGQGTRRYRPDSFICQSAVHAGIVSARWGGCGVLKMLDGTDGFEGSRANGIRSIGFPAPFPTSFTFLDNVHSSGCTDLWPIIILFNVFFSAIFTLLLGPSPQMFFWVLSFVGYWIVIVASEPSSLPPSWSKASGNFLPFLFVCYWLWDVSWSNTLETISSLDRVWVYLGPWWFGVLMNLTVGWVPLDRLTTHDLQQRSGALLALAVLLTITGVLVYYQAVCLRKENRLEKLRLPYAFLAIVLLLLSFVPQHSLRIHHYLIGIFLSPLASAKTNLSGVIQGFLLGMIQNGVARWSFGSILERTSEVIGDGYQSGDLMPEFDLRNSGLINNSQDLKVSWKVHGSSTTNHTATLVGVMANDILRFIIPHPNHSLIIDNFLENLTSIATTSSSTMISAMNQVFFRLAFFEDKFNSSHRIGEYTGPVTFFVNNQTWLGPTPLIYIESASWETPSILETGAKVVIYIN</sequence>
<dbReference type="eggNOG" id="ENOG502QUEX">
    <property type="taxonomic scope" value="Eukaryota"/>
</dbReference>
<dbReference type="GeneID" id="10533122"/>
<dbReference type="KEGG" id="pgr:PGTG_06081"/>
<dbReference type="Pfam" id="PF03815">
    <property type="entry name" value="LCCL"/>
    <property type="match status" value="1"/>
</dbReference>
<dbReference type="HOGENOM" id="CLU_011125_2_0_1"/>
<dbReference type="InParanoid" id="E3K5I4"/>
<proteinExistence type="predicted"/>